<evidence type="ECO:0000256" key="7">
    <source>
        <dbReference type="ARBA" id="ARBA00046333"/>
    </source>
</evidence>
<evidence type="ECO:0000256" key="3">
    <source>
        <dbReference type="ARBA" id="ARBA00023229"/>
    </source>
</evidence>
<keyword evidence="2" id="KW-0408">Iron</keyword>
<evidence type="ECO:0000313" key="12">
    <source>
        <dbReference type="EMBL" id="AAM02852.1"/>
    </source>
</evidence>
<evidence type="ECO:0000256" key="10">
    <source>
        <dbReference type="ARBA" id="ARBA00047196"/>
    </source>
</evidence>
<dbReference type="Pfam" id="PF04412">
    <property type="entry name" value="AcnX"/>
    <property type="match status" value="1"/>
</dbReference>
<dbReference type="AlphaFoldDB" id="Q8TUW4"/>
<keyword evidence="4" id="KW-0456">Lyase</keyword>
<sequence>MGCPGLYLTKEEERILDGEEGELKAKLMEVLVKLGDVFDAERLVRPASVHVSGVSYGTIGDAGLRFLRKVAEAGLRVSVPTSVNPCGICLDGNLPVDEEFERKQREIMDALESLGVASVYTCVPYQQGFQPSRGDLLAWGESSAVFVANTYYGARANREGAPATVAAAVVGRIPEYGMHLDENRVAEYEVVVEFEPRNDFEWSALGYYLGEALDGIPVLKLPTVPSLSNVKYMGAAAAASGALAMAYIPGITPEEPRMDCPERIEVEREDVFDLVEERFGTEREGFAFTGCPHRPDGEIPRFDGCAICCPANATLDGYRLRGTCPVVAPIEDVHDVVFTDSLKAAHYLASRVEVNVGPL</sequence>
<dbReference type="Proteomes" id="UP000001826">
    <property type="component" value="Chromosome"/>
</dbReference>
<comment type="function">
    <text evidence="6">Component of a hydro-lyase that catalyzes the dehydration of mevalonate 5-phosphate (MVA5P) to form trans-anhydromevalonate 5-phosphate (tAHMP). Involved in the archaeal mevalonate (MVA) pathway, which provides fundamental precursors for isoprenoid biosynthesis, such as isopentenyl diphosphate (IPP) and dimethylallyl diphosphate (DMAPP).</text>
</comment>
<name>Q8TUW4_METKA</name>
<dbReference type="InterPro" id="IPR007506">
    <property type="entry name" value="PMDh-L-like_dom"/>
</dbReference>
<evidence type="ECO:0000256" key="4">
    <source>
        <dbReference type="ARBA" id="ARBA00023239"/>
    </source>
</evidence>
<dbReference type="PaxDb" id="190192-MK1639"/>
<organism evidence="12 13">
    <name type="scientific">Methanopyrus kandleri (strain AV19 / DSM 6324 / JCM 9639 / NBRC 100938)</name>
    <dbReference type="NCBI Taxonomy" id="190192"/>
    <lineage>
        <taxon>Archaea</taxon>
        <taxon>Methanobacteriati</taxon>
        <taxon>Methanobacteriota</taxon>
        <taxon>Methanomada group</taxon>
        <taxon>Methanopyri</taxon>
        <taxon>Methanopyrales</taxon>
        <taxon>Methanopyraceae</taxon>
        <taxon>Methanopyrus</taxon>
    </lineage>
</organism>
<dbReference type="EnsemblBacteria" id="AAM02852">
    <property type="protein sequence ID" value="AAM02852"/>
    <property type="gene ID" value="MK1639"/>
</dbReference>
<dbReference type="EC" id="4.2.1.182" evidence="9"/>
<dbReference type="STRING" id="190192.MK1639"/>
<comment type="pathway">
    <text evidence="1">Isoprenoid biosynthesis; isopentenyl diphosphate biosynthesis via mevalonate pathway.</text>
</comment>
<dbReference type="KEGG" id="mka:MK1639"/>
<dbReference type="EMBL" id="AE009439">
    <property type="protein sequence ID" value="AAM02852.1"/>
    <property type="molecule type" value="Genomic_DNA"/>
</dbReference>
<evidence type="ECO:0000256" key="8">
    <source>
        <dbReference type="ARBA" id="ARBA00046520"/>
    </source>
</evidence>
<accession>Q8TUW4</accession>
<comment type="similarity">
    <text evidence="7">Belongs to the AcnX type II large subunit family.</text>
</comment>
<evidence type="ECO:0000256" key="1">
    <source>
        <dbReference type="ARBA" id="ARBA00005092"/>
    </source>
</evidence>
<dbReference type="PANTHER" id="PTHR36577:SF3">
    <property type="entry name" value="DUF521 DOMAIN PROTEIN (AFU_ORTHOLOGUE AFUA_6G00490)"/>
    <property type="match status" value="1"/>
</dbReference>
<keyword evidence="3" id="KW-0414">Isoprene biosynthesis</keyword>
<dbReference type="GO" id="GO:0008299">
    <property type="term" value="P:isoprenoid biosynthetic process"/>
    <property type="evidence" value="ECO:0007669"/>
    <property type="project" value="UniProtKB-KW"/>
</dbReference>
<dbReference type="GO" id="GO:0016829">
    <property type="term" value="F:lyase activity"/>
    <property type="evidence" value="ECO:0007669"/>
    <property type="project" value="UniProtKB-KW"/>
</dbReference>
<keyword evidence="13" id="KW-1185">Reference proteome</keyword>
<evidence type="ECO:0000259" key="11">
    <source>
        <dbReference type="Pfam" id="PF04412"/>
    </source>
</evidence>
<comment type="catalytic activity">
    <reaction evidence="5">
        <text>(R)-5-phosphomevalonate = (2E)-3-methyl-5-phosphooxypent-2-enoate + H2O</text>
        <dbReference type="Rhea" id="RHEA:78975"/>
        <dbReference type="ChEBI" id="CHEBI:15377"/>
        <dbReference type="ChEBI" id="CHEBI:58146"/>
        <dbReference type="ChEBI" id="CHEBI:229665"/>
        <dbReference type="EC" id="4.2.1.182"/>
    </reaction>
    <physiologicalReaction direction="left-to-right" evidence="5">
        <dbReference type="Rhea" id="RHEA:78976"/>
    </physiologicalReaction>
</comment>
<evidence type="ECO:0000313" key="13">
    <source>
        <dbReference type="Proteomes" id="UP000001826"/>
    </source>
</evidence>
<dbReference type="HOGENOM" id="CLU_018825_1_0_2"/>
<comment type="subunit">
    <text evidence="8">Heterodimer composed of a large subunit (PMDh-L) and a small subunit (PMDh-S).</text>
</comment>
<reference evidence="12 13" key="1">
    <citation type="journal article" date="2002" name="Proc. Natl. Acad. Sci. U.S.A.">
        <title>The complete genome of hyperthermophile Methanopyrus kandleri AV19 and monophyly of archaeal methanogens.</title>
        <authorList>
            <person name="Slesarev A.I."/>
            <person name="Mezhevaya K.V."/>
            <person name="Makarova K.S."/>
            <person name="Polushin N.N."/>
            <person name="Shcherbinina O.V."/>
            <person name="Shakhova V.V."/>
            <person name="Belova G.I."/>
            <person name="Aravind L."/>
            <person name="Natale D.A."/>
            <person name="Rogozin I.B."/>
            <person name="Tatusov R.L."/>
            <person name="Wolf Y.I."/>
            <person name="Stetter K.O."/>
            <person name="Malykh A.G."/>
            <person name="Koonin E.V."/>
            <person name="Kozyavkin S.A."/>
        </authorList>
    </citation>
    <scope>NUCLEOTIDE SEQUENCE [LARGE SCALE GENOMIC DNA]</scope>
    <source>
        <strain evidence="13">AV19 / DSM 6324 / JCM 9639 / NBRC 100938</strain>
    </source>
</reference>
<evidence type="ECO:0000256" key="6">
    <source>
        <dbReference type="ARBA" id="ARBA00045299"/>
    </source>
</evidence>
<dbReference type="InParanoid" id="Q8TUW4"/>
<dbReference type="PANTHER" id="PTHR36577">
    <property type="entry name" value="DUF521 DOMAIN PROTEIN (AFU_ORTHOLOGUE AFUA_6G00490)"/>
    <property type="match status" value="1"/>
</dbReference>
<protein>
    <recommendedName>
        <fullName evidence="10">Phosphomevalonate dehydratase large subunit</fullName>
        <ecNumber evidence="9">4.2.1.182</ecNumber>
    </recommendedName>
</protein>
<evidence type="ECO:0000256" key="9">
    <source>
        <dbReference type="ARBA" id="ARBA00047176"/>
    </source>
</evidence>
<evidence type="ECO:0000256" key="2">
    <source>
        <dbReference type="ARBA" id="ARBA00023004"/>
    </source>
</evidence>
<feature type="domain" description="Phosphomevalonate dehydratase large subunit-like" evidence="11">
    <location>
        <begin position="6"/>
        <end position="298"/>
    </location>
</feature>
<gene>
    <name evidence="12" type="ordered locus">MK1639</name>
</gene>
<proteinExistence type="inferred from homology"/>
<dbReference type="FunCoup" id="Q8TUW4">
    <property type="interactions" value="11"/>
</dbReference>
<evidence type="ECO:0000256" key="5">
    <source>
        <dbReference type="ARBA" id="ARBA00045120"/>
    </source>
</evidence>
<dbReference type="PATRIC" id="fig|190192.8.peg.1802"/>